<proteinExistence type="predicted"/>
<dbReference type="PANTHER" id="PTHR40465:SF1">
    <property type="entry name" value="DUF6534 DOMAIN-CONTAINING PROTEIN"/>
    <property type="match status" value="1"/>
</dbReference>
<gene>
    <name evidence="2" type="ORF">GALMADRAFT_18588</name>
</gene>
<organism evidence="2 3">
    <name type="scientific">Galerina marginata (strain CBS 339.88)</name>
    <dbReference type="NCBI Taxonomy" id="685588"/>
    <lineage>
        <taxon>Eukaryota</taxon>
        <taxon>Fungi</taxon>
        <taxon>Dikarya</taxon>
        <taxon>Basidiomycota</taxon>
        <taxon>Agaricomycotina</taxon>
        <taxon>Agaricomycetes</taxon>
        <taxon>Agaricomycetidae</taxon>
        <taxon>Agaricales</taxon>
        <taxon>Agaricineae</taxon>
        <taxon>Strophariaceae</taxon>
        <taxon>Galerina</taxon>
    </lineage>
</organism>
<dbReference type="OrthoDB" id="3053835at2759"/>
<keyword evidence="3" id="KW-1185">Reference proteome</keyword>
<dbReference type="PANTHER" id="PTHR40465">
    <property type="entry name" value="CHROMOSOME 1, WHOLE GENOME SHOTGUN SEQUENCE"/>
    <property type="match status" value="1"/>
</dbReference>
<keyword evidence="1" id="KW-1133">Transmembrane helix</keyword>
<feature type="non-terminal residue" evidence="2">
    <location>
        <position position="128"/>
    </location>
</feature>
<dbReference type="Proteomes" id="UP000027222">
    <property type="component" value="Unassembled WGS sequence"/>
</dbReference>
<reference evidence="3" key="1">
    <citation type="journal article" date="2014" name="Proc. Natl. Acad. Sci. U.S.A.">
        <title>Extensive sampling of basidiomycete genomes demonstrates inadequacy of the white-rot/brown-rot paradigm for wood decay fungi.</title>
        <authorList>
            <person name="Riley R."/>
            <person name="Salamov A.A."/>
            <person name="Brown D.W."/>
            <person name="Nagy L.G."/>
            <person name="Floudas D."/>
            <person name="Held B.W."/>
            <person name="Levasseur A."/>
            <person name="Lombard V."/>
            <person name="Morin E."/>
            <person name="Otillar R."/>
            <person name="Lindquist E.A."/>
            <person name="Sun H."/>
            <person name="LaButti K.M."/>
            <person name="Schmutz J."/>
            <person name="Jabbour D."/>
            <person name="Luo H."/>
            <person name="Baker S.E."/>
            <person name="Pisabarro A.G."/>
            <person name="Walton J.D."/>
            <person name="Blanchette R.A."/>
            <person name="Henrissat B."/>
            <person name="Martin F."/>
            <person name="Cullen D."/>
            <person name="Hibbett D.S."/>
            <person name="Grigoriev I.V."/>
        </authorList>
    </citation>
    <scope>NUCLEOTIDE SEQUENCE [LARGE SCALE GENOMIC DNA]</scope>
    <source>
        <strain evidence="3">CBS 339.88</strain>
    </source>
</reference>
<evidence type="ECO:0000313" key="2">
    <source>
        <dbReference type="EMBL" id="KDR70542.1"/>
    </source>
</evidence>
<dbReference type="AlphaFoldDB" id="A0A067SKK1"/>
<evidence type="ECO:0000256" key="1">
    <source>
        <dbReference type="SAM" id="Phobius"/>
    </source>
</evidence>
<protein>
    <submittedName>
        <fullName evidence="2">Uncharacterized protein</fullName>
    </submittedName>
</protein>
<dbReference type="HOGENOM" id="CLU_046025_16_2_1"/>
<feature type="transmembrane region" description="Helical" evidence="1">
    <location>
        <begin position="52"/>
        <end position="77"/>
    </location>
</feature>
<name>A0A067SKK1_GALM3</name>
<feature type="transmembrane region" description="Helical" evidence="1">
    <location>
        <begin position="20"/>
        <end position="40"/>
    </location>
</feature>
<evidence type="ECO:0000313" key="3">
    <source>
        <dbReference type="Proteomes" id="UP000027222"/>
    </source>
</evidence>
<sequence>MSDPSALPPIPADIGRVYLIGHLLHWGIFGVLSMQVYMYYLAFPNDSGRIRLLVGVVYLFETAQLFILTQSAFIAFAEGFGNLLMMDRIGTIWFSVPIMGGIVAFTVQSFYAYRVSVLSKSVIVPCLI</sequence>
<feature type="transmembrane region" description="Helical" evidence="1">
    <location>
        <begin position="89"/>
        <end position="113"/>
    </location>
</feature>
<dbReference type="STRING" id="685588.A0A067SKK1"/>
<keyword evidence="1" id="KW-0812">Transmembrane</keyword>
<dbReference type="EMBL" id="KL142396">
    <property type="protein sequence ID" value="KDR70542.1"/>
    <property type="molecule type" value="Genomic_DNA"/>
</dbReference>
<accession>A0A067SKK1</accession>
<keyword evidence="1" id="KW-0472">Membrane</keyword>